<reference evidence="6 7" key="1">
    <citation type="submission" date="2019-06" db="EMBL/GenBank/DDBJ databases">
        <title>Draft genome sequence of the filamentous fungus Phialemoniopsis curvata isolated from diesel fuel.</title>
        <authorList>
            <person name="Varaljay V.A."/>
            <person name="Lyon W.J."/>
            <person name="Crouch A.L."/>
            <person name="Drake C.E."/>
            <person name="Hollomon J.M."/>
            <person name="Nadeau L.J."/>
            <person name="Nunn H.S."/>
            <person name="Stevenson B.S."/>
            <person name="Bojanowski C.L."/>
            <person name="Crookes-Goodson W.J."/>
        </authorList>
    </citation>
    <scope>NUCLEOTIDE SEQUENCE [LARGE SCALE GENOMIC DNA]</scope>
    <source>
        <strain evidence="6 7">D216</strain>
    </source>
</reference>
<evidence type="ECO:0000256" key="3">
    <source>
        <dbReference type="PROSITE-ProRule" id="PRU00023"/>
    </source>
</evidence>
<protein>
    <recommendedName>
        <fullName evidence="5">Clr5 domain-containing protein</fullName>
    </recommendedName>
</protein>
<dbReference type="InterPro" id="IPR002110">
    <property type="entry name" value="Ankyrin_rpt"/>
</dbReference>
<dbReference type="Pfam" id="PF14420">
    <property type="entry name" value="Clr5"/>
    <property type="match status" value="1"/>
</dbReference>
<feature type="compositionally biased region" description="Polar residues" evidence="4">
    <location>
        <begin position="960"/>
        <end position="978"/>
    </location>
</feature>
<feature type="repeat" description="ANK" evidence="3">
    <location>
        <begin position="863"/>
        <end position="895"/>
    </location>
</feature>
<dbReference type="STRING" id="1093900.A0A507AT75"/>
<evidence type="ECO:0000256" key="1">
    <source>
        <dbReference type="ARBA" id="ARBA00022737"/>
    </source>
</evidence>
<feature type="repeat" description="ANK" evidence="3">
    <location>
        <begin position="793"/>
        <end position="825"/>
    </location>
</feature>
<dbReference type="InterPro" id="IPR036770">
    <property type="entry name" value="Ankyrin_rpt-contain_sf"/>
</dbReference>
<feature type="domain" description="Clr5" evidence="5">
    <location>
        <begin position="20"/>
        <end position="67"/>
    </location>
</feature>
<accession>A0A507AT75</accession>
<name>A0A507AT75_9PEZI</name>
<comment type="caution">
    <text evidence="6">The sequence shown here is derived from an EMBL/GenBank/DDBJ whole genome shotgun (WGS) entry which is preliminary data.</text>
</comment>
<dbReference type="SMART" id="SM00248">
    <property type="entry name" value="ANK"/>
    <property type="match status" value="6"/>
</dbReference>
<dbReference type="PROSITE" id="PS50088">
    <property type="entry name" value="ANK_REPEAT"/>
    <property type="match status" value="3"/>
</dbReference>
<sequence>MSHSTISQRKTTPREEGNKLDELAEEILELYKAETLGEVMKKINDKYKLHASKSQYRKRLEKWRVKKNVRRSDLSAWKRAGQELRETKHVDHESAVMYDGRIYSMQQVQGVLRRHDTPRLADKFNLSQQSLAQTLMVYREKCIEDASPRGLAETLLLAMPQPDLGGLIKDKKSLRMVSFPTRQDLLSLLHVMVFAIANHIEATEPSSDILCDLFHQVKHEKSWLELLFNSKDPVARCLSRAIFTSAFEKGDMAAIERCLQAGADTSRAVWSVISYWPIKTSMLVASLERKNLQLAKCLHRHAAPWTVPFCSQQKPIMYLLSTRGGRWLVKDDVWEFITQSYPQYRSEAYEFIQSKPTHLYNNWMVIQKLLPLFPGLTYSKYWQSAILFSALLAENTTDFPTIDNTTTLKDYEECLKGSALLLAIEQDEEYWRSTEKEDHWNLEDQILHVIRNMLSRGATLDTVYGYRSPMRWAMERKQWKIVEFLLDYGGSTTHRQALDYIRSKRPGKSKIPLSLLQKICQPEGVTVKDAIRHDLDPSHVRQMLCHDDGYRRSCAQAHGSGSLLSWIIQEERYIYLEAILQHDPMAYDCQALRVAVTVYVSKPYSFRFNGGAHFIENLLRRRQTSAEPCANEGTAMVFAICGRSEQLISLLSDAGIQLSPTLRTHSLPSGFPKRARFRRAAFLLTSKLGGDCSMVESQGAFEFLVAFALPKVVRSMLDQGFEVTERHTMVAVEYGRGDILEILLQNGGSICESHLGKACSRKDLPMIMKLLDLGVKVESKMWEVPIHRTGDHYQRTTFQVVVENGSIDMIEALIEQGADVNEPAGEWRGGTALQLAAGRGRIALARRLIELGADCNAPAGRTHGRTALEAAAEHGRLTMVQFLLHLGVSTTDEERRQYIRAIKFAAAEGHTVIEMILRAHRPWMDEDWQLWDCLLDDGKRDREEGITTESEESISKAPHPNTQELGHQAVDQSQQSTPKDTMAWVCGLESNDVGKLGGTIFGSQFVSSPMPFFGSPPLNMLLGQNPGHDTFASDLVFGADLSFSVNGDVMAGQGVQDASHSRLVLPFSETVASGSGDISKRHCEGCGNHLEQCYCVDFSFLDEMEIFDDDLLPLSED</sequence>
<dbReference type="RefSeq" id="XP_030995726.1">
    <property type="nucleotide sequence ID" value="XM_031138471.1"/>
</dbReference>
<evidence type="ECO:0000313" key="6">
    <source>
        <dbReference type="EMBL" id="TPX14015.1"/>
    </source>
</evidence>
<evidence type="ECO:0000259" key="5">
    <source>
        <dbReference type="Pfam" id="PF14420"/>
    </source>
</evidence>
<feature type="repeat" description="ANK" evidence="3">
    <location>
        <begin position="828"/>
        <end position="860"/>
    </location>
</feature>
<dbReference type="PANTHER" id="PTHR24198:SF165">
    <property type="entry name" value="ANKYRIN REPEAT-CONTAINING PROTEIN-RELATED"/>
    <property type="match status" value="1"/>
</dbReference>
<dbReference type="OrthoDB" id="539213at2759"/>
<keyword evidence="7" id="KW-1185">Reference proteome</keyword>
<dbReference type="PROSITE" id="PS50297">
    <property type="entry name" value="ANK_REP_REGION"/>
    <property type="match status" value="3"/>
</dbReference>
<dbReference type="InParanoid" id="A0A507AT75"/>
<evidence type="ECO:0000313" key="7">
    <source>
        <dbReference type="Proteomes" id="UP000319257"/>
    </source>
</evidence>
<dbReference type="SUPFAM" id="SSF48403">
    <property type="entry name" value="Ankyrin repeat"/>
    <property type="match status" value="1"/>
</dbReference>
<feature type="region of interest" description="Disordered" evidence="4">
    <location>
        <begin position="943"/>
        <end position="978"/>
    </location>
</feature>
<proteinExistence type="predicted"/>
<dbReference type="AlphaFoldDB" id="A0A507AT75"/>
<dbReference type="Pfam" id="PF12796">
    <property type="entry name" value="Ank_2"/>
    <property type="match status" value="1"/>
</dbReference>
<dbReference type="Proteomes" id="UP000319257">
    <property type="component" value="Unassembled WGS sequence"/>
</dbReference>
<dbReference type="EMBL" id="SKBQ01000002">
    <property type="protein sequence ID" value="TPX14015.1"/>
    <property type="molecule type" value="Genomic_DNA"/>
</dbReference>
<evidence type="ECO:0000256" key="4">
    <source>
        <dbReference type="SAM" id="MobiDB-lite"/>
    </source>
</evidence>
<keyword evidence="2 3" id="KW-0040">ANK repeat</keyword>
<organism evidence="6 7">
    <name type="scientific">Thyridium curvatum</name>
    <dbReference type="NCBI Taxonomy" id="1093900"/>
    <lineage>
        <taxon>Eukaryota</taxon>
        <taxon>Fungi</taxon>
        <taxon>Dikarya</taxon>
        <taxon>Ascomycota</taxon>
        <taxon>Pezizomycotina</taxon>
        <taxon>Sordariomycetes</taxon>
        <taxon>Sordariomycetidae</taxon>
        <taxon>Thyridiales</taxon>
        <taxon>Thyridiaceae</taxon>
        <taxon>Thyridium</taxon>
    </lineage>
</organism>
<dbReference type="PANTHER" id="PTHR24198">
    <property type="entry name" value="ANKYRIN REPEAT AND PROTEIN KINASE DOMAIN-CONTAINING PROTEIN"/>
    <property type="match status" value="1"/>
</dbReference>
<dbReference type="InterPro" id="IPR025676">
    <property type="entry name" value="Clr5_dom"/>
</dbReference>
<keyword evidence="1" id="KW-0677">Repeat</keyword>
<dbReference type="GeneID" id="41967856"/>
<evidence type="ECO:0000256" key="2">
    <source>
        <dbReference type="ARBA" id="ARBA00023043"/>
    </source>
</evidence>
<dbReference type="Gene3D" id="1.25.40.20">
    <property type="entry name" value="Ankyrin repeat-containing domain"/>
    <property type="match status" value="2"/>
</dbReference>
<gene>
    <name evidence="6" type="ORF">E0L32_000409</name>
</gene>